<evidence type="ECO:0000256" key="1">
    <source>
        <dbReference type="ARBA" id="ARBA00006336"/>
    </source>
</evidence>
<dbReference type="InterPro" id="IPR050272">
    <property type="entry name" value="Isochorismatase-like_hydrls"/>
</dbReference>
<accession>A0A4Q9DKC6</accession>
<dbReference type="Proteomes" id="UP000293142">
    <property type="component" value="Unassembled WGS sequence"/>
</dbReference>
<evidence type="ECO:0000313" key="6">
    <source>
        <dbReference type="Proteomes" id="UP000293142"/>
    </source>
</evidence>
<name>A0A4Q9DKC6_9BACL</name>
<evidence type="ECO:0000256" key="3">
    <source>
        <dbReference type="SAM" id="SignalP"/>
    </source>
</evidence>
<dbReference type="AlphaFoldDB" id="A0A4Q9DKC6"/>
<organism evidence="5 6">
    <name type="scientific">Paenibacillus thalictri</name>
    <dbReference type="NCBI Taxonomy" id="2527873"/>
    <lineage>
        <taxon>Bacteria</taxon>
        <taxon>Bacillati</taxon>
        <taxon>Bacillota</taxon>
        <taxon>Bacilli</taxon>
        <taxon>Bacillales</taxon>
        <taxon>Paenibacillaceae</taxon>
        <taxon>Paenibacillus</taxon>
    </lineage>
</organism>
<dbReference type="RefSeq" id="WP_131017057.1">
    <property type="nucleotide sequence ID" value="NZ_SIRE01000024.1"/>
</dbReference>
<dbReference type="SUPFAM" id="SSF52499">
    <property type="entry name" value="Isochorismatase-like hydrolases"/>
    <property type="match status" value="1"/>
</dbReference>
<feature type="signal peptide" evidence="3">
    <location>
        <begin position="1"/>
        <end position="22"/>
    </location>
</feature>
<evidence type="ECO:0000259" key="4">
    <source>
        <dbReference type="Pfam" id="PF00857"/>
    </source>
</evidence>
<keyword evidence="3" id="KW-0732">Signal</keyword>
<dbReference type="InterPro" id="IPR000868">
    <property type="entry name" value="Isochorismatase-like_dom"/>
</dbReference>
<dbReference type="Pfam" id="PF00857">
    <property type="entry name" value="Isochorismatase"/>
    <property type="match status" value="1"/>
</dbReference>
<protein>
    <submittedName>
        <fullName evidence="5">Cysteine hydrolase</fullName>
    </submittedName>
</protein>
<comment type="caution">
    <text evidence="5">The sequence shown here is derived from an EMBL/GenBank/DDBJ whole genome shotgun (WGS) entry which is preliminary data.</text>
</comment>
<comment type="similarity">
    <text evidence="1">Belongs to the isochorismatase family.</text>
</comment>
<dbReference type="PANTHER" id="PTHR43540:SF6">
    <property type="entry name" value="ISOCHORISMATASE-LIKE DOMAIN-CONTAINING PROTEIN"/>
    <property type="match status" value="1"/>
</dbReference>
<dbReference type="PANTHER" id="PTHR43540">
    <property type="entry name" value="PEROXYUREIDOACRYLATE/UREIDOACRYLATE AMIDOHYDROLASE-RELATED"/>
    <property type="match status" value="1"/>
</dbReference>
<dbReference type="GO" id="GO:0016787">
    <property type="term" value="F:hydrolase activity"/>
    <property type="evidence" value="ECO:0007669"/>
    <property type="project" value="UniProtKB-KW"/>
</dbReference>
<evidence type="ECO:0000313" key="5">
    <source>
        <dbReference type="EMBL" id="TBL72489.1"/>
    </source>
</evidence>
<sequence length="234" mass="25313">MKRNKPCLLLALLLASSLVLFAFDSPETPASQVHSEETTLNEPAEEPTIIDEWNSIEPPSAPELKPYIIEDTKTTALLILDIQKNSCTAEVRPRCAASIPKVKQLLELARANGMPVVYSLTSTAKPEDIVDELAPTASDPIVKSSVDKFYNTDLDNILKDKGIKNVIVTGTVAQGAVLHTAVAAAIRGYNIAVPVDGMSSDSLFAEQYTAWHMLNSPGTRNRATLTKASLIEVK</sequence>
<gene>
    <name evidence="5" type="ORF">EYB31_29375</name>
</gene>
<keyword evidence="2 5" id="KW-0378">Hydrolase</keyword>
<proteinExistence type="inferred from homology"/>
<dbReference type="EMBL" id="SIRE01000024">
    <property type="protein sequence ID" value="TBL72489.1"/>
    <property type="molecule type" value="Genomic_DNA"/>
</dbReference>
<dbReference type="Gene3D" id="3.40.50.850">
    <property type="entry name" value="Isochorismatase-like"/>
    <property type="match status" value="1"/>
</dbReference>
<evidence type="ECO:0000256" key="2">
    <source>
        <dbReference type="ARBA" id="ARBA00022801"/>
    </source>
</evidence>
<dbReference type="CDD" id="cd00431">
    <property type="entry name" value="cysteine_hydrolases"/>
    <property type="match status" value="1"/>
</dbReference>
<reference evidence="5 6" key="1">
    <citation type="submission" date="2019-02" db="EMBL/GenBank/DDBJ databases">
        <title>Paenibacillus sp. nov., isolated from surface-sterilized tissue of Thalictrum simplex L.</title>
        <authorList>
            <person name="Tuo L."/>
        </authorList>
    </citation>
    <scope>NUCLEOTIDE SEQUENCE [LARGE SCALE GENOMIC DNA]</scope>
    <source>
        <strain evidence="5 6">N2SHLJ1</strain>
    </source>
</reference>
<keyword evidence="6" id="KW-1185">Reference proteome</keyword>
<feature type="chain" id="PRO_5039114095" evidence="3">
    <location>
        <begin position="23"/>
        <end position="234"/>
    </location>
</feature>
<feature type="domain" description="Isochorismatase-like" evidence="4">
    <location>
        <begin position="75"/>
        <end position="215"/>
    </location>
</feature>
<dbReference type="InterPro" id="IPR036380">
    <property type="entry name" value="Isochorismatase-like_sf"/>
</dbReference>
<dbReference type="OrthoDB" id="4305745at2"/>